<dbReference type="PROSITE" id="PS50071">
    <property type="entry name" value="HOMEOBOX_2"/>
    <property type="match status" value="1"/>
</dbReference>
<dbReference type="AlphaFoldDB" id="A0A2I6EEF8"/>
<dbReference type="Pfam" id="PF00046">
    <property type="entry name" value="Homeodomain"/>
    <property type="match status" value="1"/>
</dbReference>
<dbReference type="InterPro" id="IPR020479">
    <property type="entry name" value="HD_metazoa"/>
</dbReference>
<evidence type="ECO:0000256" key="3">
    <source>
        <dbReference type="ARBA" id="ARBA00023242"/>
    </source>
</evidence>
<dbReference type="GO" id="GO:0048812">
    <property type="term" value="P:neuron projection morphogenesis"/>
    <property type="evidence" value="ECO:0007669"/>
    <property type="project" value="TreeGrafter"/>
</dbReference>
<dbReference type="InterPro" id="IPR009057">
    <property type="entry name" value="Homeodomain-like_sf"/>
</dbReference>
<evidence type="ECO:0000256" key="4">
    <source>
        <dbReference type="PROSITE-ProRule" id="PRU00108"/>
    </source>
</evidence>
<name>A0A2I6EEF8_9BILA</name>
<feature type="compositionally biased region" description="Acidic residues" evidence="6">
    <location>
        <begin position="256"/>
        <end position="296"/>
    </location>
</feature>
<sequence length="296" mass="33648">MNSSLSKNLNNSDDAKKSAFSIDSILSTPQFTETLQQNLKSRKDQSQTFDPVVTANALFSHMVKSYENSTLSKKNLEMGFQLSKIQSFLACSKNAKQSFTPSFSTQMNTEQFELNNLNRISQNFSNFGQFLNLNMNQATPGFSIPSISSQMNINQSSHANQLTCSNANKSRRPRTAFTSQQLVELEKKFKDNKYLSRPKRFEVATSLCLSETQVKIWFQNRRMKWKRNRKNHQNSSGSSRSSSSCNSNTNGKINEQYDDSEESELDDQEALNEIDDEQDINEESESESSSCDDDTK</sequence>
<dbReference type="SMART" id="SM00389">
    <property type="entry name" value="HOX"/>
    <property type="match status" value="1"/>
</dbReference>
<dbReference type="PANTHER" id="PTHR24335:SF4">
    <property type="entry name" value="EXTRA-EXTRA"/>
    <property type="match status" value="1"/>
</dbReference>
<keyword evidence="1 4" id="KW-0238">DNA-binding</keyword>
<protein>
    <submittedName>
        <fullName evidence="8">HB9 protein</fullName>
    </submittedName>
</protein>
<dbReference type="SUPFAM" id="SSF46689">
    <property type="entry name" value="Homeodomain-like"/>
    <property type="match status" value="1"/>
</dbReference>
<accession>A0A2I6EEF8</accession>
<dbReference type="InterPro" id="IPR042768">
    <property type="entry name" value="MNX1/Ceh-12"/>
</dbReference>
<dbReference type="GO" id="GO:1990837">
    <property type="term" value="F:sequence-specific double-stranded DNA binding"/>
    <property type="evidence" value="ECO:0007669"/>
    <property type="project" value="TreeGrafter"/>
</dbReference>
<dbReference type="GO" id="GO:0007417">
    <property type="term" value="P:central nervous system development"/>
    <property type="evidence" value="ECO:0007669"/>
    <property type="project" value="TreeGrafter"/>
</dbReference>
<evidence type="ECO:0000313" key="8">
    <source>
        <dbReference type="EMBL" id="AUJ88961.1"/>
    </source>
</evidence>
<feature type="region of interest" description="Disordered" evidence="6">
    <location>
        <begin position="226"/>
        <end position="296"/>
    </location>
</feature>
<evidence type="ECO:0000256" key="6">
    <source>
        <dbReference type="SAM" id="MobiDB-lite"/>
    </source>
</evidence>
<feature type="DNA-binding region" description="Homeobox" evidence="4">
    <location>
        <begin position="170"/>
        <end position="229"/>
    </location>
</feature>
<feature type="domain" description="Homeobox" evidence="7">
    <location>
        <begin position="168"/>
        <end position="228"/>
    </location>
</feature>
<evidence type="ECO:0000256" key="1">
    <source>
        <dbReference type="ARBA" id="ARBA00023125"/>
    </source>
</evidence>
<evidence type="ECO:0000256" key="2">
    <source>
        <dbReference type="ARBA" id="ARBA00023155"/>
    </source>
</evidence>
<dbReference type="PROSITE" id="PS00027">
    <property type="entry name" value="HOMEOBOX_1"/>
    <property type="match status" value="1"/>
</dbReference>
<reference evidence="8" key="1">
    <citation type="journal article" date="2018" name="Nature">
        <title>Convergent evolution of bilaterian nerve cords.</title>
        <authorList>
            <person name="Martin-Duran J.M."/>
            <person name="Pang K."/>
            <person name="Borve A."/>
            <person name="Le H.S."/>
            <person name="Furu A."/>
            <person name="Cannon J.T."/>
            <person name="Jondelius U."/>
            <person name="Hejnol A."/>
        </authorList>
    </citation>
    <scope>NUCLEOTIDE SEQUENCE</scope>
</reference>
<feature type="compositionally biased region" description="Low complexity" evidence="6">
    <location>
        <begin position="234"/>
        <end position="250"/>
    </location>
</feature>
<evidence type="ECO:0000256" key="5">
    <source>
        <dbReference type="RuleBase" id="RU000682"/>
    </source>
</evidence>
<dbReference type="GO" id="GO:0000981">
    <property type="term" value="F:DNA-binding transcription factor activity, RNA polymerase II-specific"/>
    <property type="evidence" value="ECO:0007669"/>
    <property type="project" value="InterPro"/>
</dbReference>
<comment type="subcellular location">
    <subcellularLocation>
        <location evidence="4 5">Nucleus</location>
    </subcellularLocation>
</comment>
<keyword evidence="3 4" id="KW-0539">Nucleus</keyword>
<keyword evidence="2 4" id="KW-0371">Homeobox</keyword>
<organism evidence="8">
    <name type="scientific">Epiphanes senta</name>
    <dbReference type="NCBI Taxonomy" id="338913"/>
    <lineage>
        <taxon>Eukaryota</taxon>
        <taxon>Metazoa</taxon>
        <taxon>Spiralia</taxon>
        <taxon>Gnathifera</taxon>
        <taxon>Rotifera</taxon>
        <taxon>Eurotatoria</taxon>
        <taxon>Monogononta</taxon>
        <taxon>Pseudotrocha</taxon>
        <taxon>Ploima</taxon>
        <taxon>Epiphanidae</taxon>
        <taxon>Epiphanes</taxon>
    </lineage>
</organism>
<dbReference type="GO" id="GO:0005634">
    <property type="term" value="C:nucleus"/>
    <property type="evidence" value="ECO:0007669"/>
    <property type="project" value="UniProtKB-SubCell"/>
</dbReference>
<dbReference type="PANTHER" id="PTHR24335">
    <property type="entry name" value="MOTOR NEURON AND PANCREAS HOMEOBOX PROTEIN"/>
    <property type="match status" value="1"/>
</dbReference>
<dbReference type="Gene3D" id="1.10.10.60">
    <property type="entry name" value="Homeodomain-like"/>
    <property type="match status" value="1"/>
</dbReference>
<dbReference type="InterPro" id="IPR001356">
    <property type="entry name" value="HD"/>
</dbReference>
<proteinExistence type="evidence at transcript level"/>
<dbReference type="InterPro" id="IPR017970">
    <property type="entry name" value="Homeobox_CS"/>
</dbReference>
<evidence type="ECO:0000259" key="7">
    <source>
        <dbReference type="PROSITE" id="PS50071"/>
    </source>
</evidence>
<dbReference type="EMBL" id="MF988105">
    <property type="protein sequence ID" value="AUJ88961.1"/>
    <property type="molecule type" value="mRNA"/>
</dbReference>
<dbReference type="CDD" id="cd00086">
    <property type="entry name" value="homeodomain"/>
    <property type="match status" value="1"/>
</dbReference>
<dbReference type="PRINTS" id="PR00024">
    <property type="entry name" value="HOMEOBOX"/>
</dbReference>